<dbReference type="SUPFAM" id="SSF52540">
    <property type="entry name" value="P-loop containing nucleoside triphosphate hydrolases"/>
    <property type="match status" value="1"/>
</dbReference>
<evidence type="ECO:0000313" key="11">
    <source>
        <dbReference type="EMBL" id="GGC53043.1"/>
    </source>
</evidence>
<dbReference type="Pfam" id="PF00271">
    <property type="entry name" value="Helicase_C"/>
    <property type="match status" value="1"/>
</dbReference>
<evidence type="ECO:0000313" key="12">
    <source>
        <dbReference type="Proteomes" id="UP000636010"/>
    </source>
</evidence>
<dbReference type="RefSeq" id="WP_188467433.1">
    <property type="nucleotide sequence ID" value="NZ_BAABHU010000017.1"/>
</dbReference>
<dbReference type="Pfam" id="PF00270">
    <property type="entry name" value="DEAD"/>
    <property type="match status" value="1"/>
</dbReference>
<dbReference type="PROSITE" id="PS00039">
    <property type="entry name" value="DEAD_ATP_HELICASE"/>
    <property type="match status" value="1"/>
</dbReference>
<dbReference type="PROSITE" id="PS51192">
    <property type="entry name" value="HELICASE_ATP_BIND_1"/>
    <property type="match status" value="1"/>
</dbReference>
<dbReference type="InterPro" id="IPR000629">
    <property type="entry name" value="RNA-helicase_DEAD-box_CS"/>
</dbReference>
<dbReference type="InterPro" id="IPR027417">
    <property type="entry name" value="P-loop_NTPase"/>
</dbReference>
<sequence length="371" mass="41896">MSFKELGISDKLIQGLDEMNIKEPTKIQKAVIPYLLTNAGDLVAQAQTGTGKTAAFGLPILQHINVKGEKIQAVIIAPTRELCQQLAKQLFKFTKYTDKIYTEAVFGGAKIERQIQALRRPTHILVATPGRLTDLIRRKAVDIRQASTLVLDEADEMLSMGFKKDLEFIFQSMPHKKNVWLFSATIPTDIKYLIKKYLDPDAKYIQTSGNEIVNENINHQFVPCDKDEKLSILQYFLKTQKSERGVIFCNTKASARSLYEQLQARKQSVGILEGDMQQKERDKMLRAFKGSKLNLLIATDVAARGIDIADLAFVVHFEIPRQLDYYIHRSGRTARAGKQGISMAFATKNDLSQIQKIESELGIKMKKVPFS</sequence>
<dbReference type="InterPro" id="IPR050079">
    <property type="entry name" value="DEAD_box_RNA_helicase"/>
</dbReference>
<comment type="similarity">
    <text evidence="5 7">Belongs to the DEAD box helicase family.</text>
</comment>
<dbReference type="CDD" id="cd18787">
    <property type="entry name" value="SF2_C_DEAD"/>
    <property type="match status" value="1"/>
</dbReference>
<accession>A0ABQ1N3R4</accession>
<dbReference type="GO" id="GO:0004386">
    <property type="term" value="F:helicase activity"/>
    <property type="evidence" value="ECO:0007669"/>
    <property type="project" value="UniProtKB-KW"/>
</dbReference>
<evidence type="ECO:0000256" key="5">
    <source>
        <dbReference type="ARBA" id="ARBA00038437"/>
    </source>
</evidence>
<reference evidence="12" key="1">
    <citation type="journal article" date="2019" name="Int. J. Syst. Evol. Microbiol.">
        <title>The Global Catalogue of Microorganisms (GCM) 10K type strain sequencing project: providing services to taxonomists for standard genome sequencing and annotation.</title>
        <authorList>
            <consortium name="The Broad Institute Genomics Platform"/>
            <consortium name="The Broad Institute Genome Sequencing Center for Infectious Disease"/>
            <person name="Wu L."/>
            <person name="Ma J."/>
        </authorList>
    </citation>
    <scope>NUCLEOTIDE SEQUENCE [LARGE SCALE GENOMIC DNA]</scope>
    <source>
        <strain evidence="12">CGMCC 1.10832</strain>
    </source>
</reference>
<dbReference type="PANTHER" id="PTHR47959:SF13">
    <property type="entry name" value="ATP-DEPENDENT RNA HELICASE RHLE"/>
    <property type="match status" value="1"/>
</dbReference>
<organism evidence="11 12">
    <name type="scientific">Marivirga lumbricoides</name>
    <dbReference type="NCBI Taxonomy" id="1046115"/>
    <lineage>
        <taxon>Bacteria</taxon>
        <taxon>Pseudomonadati</taxon>
        <taxon>Bacteroidota</taxon>
        <taxon>Cytophagia</taxon>
        <taxon>Cytophagales</taxon>
        <taxon>Marivirgaceae</taxon>
        <taxon>Marivirga</taxon>
    </lineage>
</organism>
<keyword evidence="4 7" id="KW-0067">ATP-binding</keyword>
<dbReference type="Proteomes" id="UP000636010">
    <property type="component" value="Unassembled WGS sequence"/>
</dbReference>
<dbReference type="PANTHER" id="PTHR47959">
    <property type="entry name" value="ATP-DEPENDENT RNA HELICASE RHLE-RELATED"/>
    <property type="match status" value="1"/>
</dbReference>
<evidence type="ECO:0000259" key="8">
    <source>
        <dbReference type="PROSITE" id="PS51192"/>
    </source>
</evidence>
<dbReference type="SMART" id="SM00490">
    <property type="entry name" value="HELICc"/>
    <property type="match status" value="1"/>
</dbReference>
<comment type="caution">
    <text evidence="11">The sequence shown here is derived from an EMBL/GenBank/DDBJ whole genome shotgun (WGS) entry which is preliminary data.</text>
</comment>
<name>A0ABQ1N3R4_9BACT</name>
<evidence type="ECO:0000259" key="9">
    <source>
        <dbReference type="PROSITE" id="PS51194"/>
    </source>
</evidence>
<dbReference type="PROSITE" id="PS51195">
    <property type="entry name" value="Q_MOTIF"/>
    <property type="match status" value="1"/>
</dbReference>
<keyword evidence="3 7" id="KW-0347">Helicase</keyword>
<dbReference type="InterPro" id="IPR001650">
    <property type="entry name" value="Helicase_C-like"/>
</dbReference>
<evidence type="ECO:0000256" key="1">
    <source>
        <dbReference type="ARBA" id="ARBA00022741"/>
    </source>
</evidence>
<keyword evidence="12" id="KW-1185">Reference proteome</keyword>
<dbReference type="PROSITE" id="PS51194">
    <property type="entry name" value="HELICASE_CTER"/>
    <property type="match status" value="1"/>
</dbReference>
<keyword evidence="2 7" id="KW-0378">Hydrolase</keyword>
<dbReference type="InterPro" id="IPR014001">
    <property type="entry name" value="Helicase_ATP-bd"/>
</dbReference>
<proteinExistence type="inferred from homology"/>
<dbReference type="SMART" id="SM00487">
    <property type="entry name" value="DEXDc"/>
    <property type="match status" value="1"/>
</dbReference>
<dbReference type="InterPro" id="IPR044742">
    <property type="entry name" value="DEAD/DEAH_RhlB"/>
</dbReference>
<protein>
    <submittedName>
        <fullName evidence="11">DEAD/DEAH box helicase</fullName>
    </submittedName>
</protein>
<keyword evidence="1 7" id="KW-0547">Nucleotide-binding</keyword>
<evidence type="ECO:0000256" key="7">
    <source>
        <dbReference type="RuleBase" id="RU000492"/>
    </source>
</evidence>
<feature type="domain" description="Helicase ATP-binding" evidence="8">
    <location>
        <begin position="33"/>
        <end position="204"/>
    </location>
</feature>
<feature type="domain" description="Helicase C-terminal" evidence="9">
    <location>
        <begin position="231"/>
        <end position="371"/>
    </location>
</feature>
<evidence type="ECO:0000256" key="3">
    <source>
        <dbReference type="ARBA" id="ARBA00022806"/>
    </source>
</evidence>
<evidence type="ECO:0000256" key="6">
    <source>
        <dbReference type="PROSITE-ProRule" id="PRU00552"/>
    </source>
</evidence>
<dbReference type="Gene3D" id="3.40.50.300">
    <property type="entry name" value="P-loop containing nucleotide triphosphate hydrolases"/>
    <property type="match status" value="2"/>
</dbReference>
<feature type="domain" description="DEAD-box RNA helicase Q" evidence="10">
    <location>
        <begin position="1"/>
        <end position="29"/>
    </location>
</feature>
<gene>
    <name evidence="11" type="ORF">GCM10011506_43360</name>
</gene>
<dbReference type="InterPro" id="IPR011545">
    <property type="entry name" value="DEAD/DEAH_box_helicase_dom"/>
</dbReference>
<dbReference type="CDD" id="cd00268">
    <property type="entry name" value="DEADc"/>
    <property type="match status" value="1"/>
</dbReference>
<dbReference type="EMBL" id="BMEC01000017">
    <property type="protein sequence ID" value="GGC53043.1"/>
    <property type="molecule type" value="Genomic_DNA"/>
</dbReference>
<evidence type="ECO:0000259" key="10">
    <source>
        <dbReference type="PROSITE" id="PS51195"/>
    </source>
</evidence>
<evidence type="ECO:0000256" key="4">
    <source>
        <dbReference type="ARBA" id="ARBA00022840"/>
    </source>
</evidence>
<evidence type="ECO:0000256" key="2">
    <source>
        <dbReference type="ARBA" id="ARBA00022801"/>
    </source>
</evidence>
<dbReference type="InterPro" id="IPR014014">
    <property type="entry name" value="RNA_helicase_DEAD_Q_motif"/>
</dbReference>
<feature type="short sequence motif" description="Q motif" evidence="6">
    <location>
        <begin position="1"/>
        <end position="29"/>
    </location>
</feature>